<dbReference type="CDD" id="cd14014">
    <property type="entry name" value="STKc_PknB_like"/>
    <property type="match status" value="1"/>
</dbReference>
<dbReference type="PROSITE" id="PS00107">
    <property type="entry name" value="PROTEIN_KINASE_ATP"/>
    <property type="match status" value="1"/>
</dbReference>
<evidence type="ECO:0000259" key="6">
    <source>
        <dbReference type="PROSITE" id="PS50011"/>
    </source>
</evidence>
<dbReference type="InterPro" id="IPR000719">
    <property type="entry name" value="Prot_kinase_dom"/>
</dbReference>
<dbReference type="SUPFAM" id="SSF56112">
    <property type="entry name" value="Protein kinase-like (PK-like)"/>
    <property type="match status" value="1"/>
</dbReference>
<dbReference type="AlphaFoldDB" id="A0AAU8LFK8"/>
<dbReference type="PROSITE" id="PS50011">
    <property type="entry name" value="PROTEIN_KINASE_DOM"/>
    <property type="match status" value="1"/>
</dbReference>
<reference evidence="7" key="1">
    <citation type="journal article" date="2014" name="Genome Announc.">
        <title>Draft Genome Sequences of a Phylogenetically Diverse Suite of Pseudomonas syringae Strains from Multiple Source Populations.</title>
        <authorList>
            <person name="Baltrus D.A."/>
            <person name="Yourstone S."/>
            <person name="Lind A."/>
            <person name="Guilbaud C."/>
            <person name="Sands D.C."/>
            <person name="Jones C.D."/>
            <person name="Morris C.E."/>
            <person name="Dangl J.L."/>
        </authorList>
    </citation>
    <scope>NUCLEOTIDE SEQUENCE</scope>
    <source>
        <strain evidence="7">CC1417</strain>
    </source>
</reference>
<dbReference type="GO" id="GO:0004674">
    <property type="term" value="F:protein serine/threonine kinase activity"/>
    <property type="evidence" value="ECO:0007669"/>
    <property type="project" value="UniProtKB-EC"/>
</dbReference>
<dbReference type="PROSITE" id="PS00108">
    <property type="entry name" value="PROTEIN_KINASE_ST"/>
    <property type="match status" value="1"/>
</dbReference>
<gene>
    <name evidence="7" type="ORF">N011_21590</name>
</gene>
<evidence type="ECO:0000256" key="2">
    <source>
        <dbReference type="ARBA" id="ARBA00022741"/>
    </source>
</evidence>
<dbReference type="RefSeq" id="WP_024695165.1">
    <property type="nucleotide sequence ID" value="NZ_CP159362.1"/>
</dbReference>
<dbReference type="InterPro" id="IPR017441">
    <property type="entry name" value="Protein_kinase_ATP_BS"/>
</dbReference>
<keyword evidence="2 5" id="KW-0547">Nucleotide-binding</keyword>
<evidence type="ECO:0000256" key="3">
    <source>
        <dbReference type="ARBA" id="ARBA00022777"/>
    </source>
</evidence>
<dbReference type="PANTHER" id="PTHR43289">
    <property type="entry name" value="MITOGEN-ACTIVATED PROTEIN KINASE KINASE KINASE 20-RELATED"/>
    <property type="match status" value="1"/>
</dbReference>
<protein>
    <submittedName>
        <fullName evidence="7">Serine/threonine-protein kinase</fullName>
        <ecNumber evidence="7">2.7.11.1</ecNumber>
    </submittedName>
</protein>
<keyword evidence="4 5" id="KW-0067">ATP-binding</keyword>
<dbReference type="InterPro" id="IPR008271">
    <property type="entry name" value="Ser/Thr_kinase_AS"/>
</dbReference>
<dbReference type="InterPro" id="IPR011009">
    <property type="entry name" value="Kinase-like_dom_sf"/>
</dbReference>
<dbReference type="Gene3D" id="1.10.510.10">
    <property type="entry name" value="Transferase(Phosphotransferase) domain 1"/>
    <property type="match status" value="1"/>
</dbReference>
<organism evidence="7">
    <name type="scientific">Pseudomonas syringae CC1417</name>
    <dbReference type="NCBI Taxonomy" id="1357272"/>
    <lineage>
        <taxon>Bacteria</taxon>
        <taxon>Pseudomonadati</taxon>
        <taxon>Pseudomonadota</taxon>
        <taxon>Gammaproteobacteria</taxon>
        <taxon>Pseudomonadales</taxon>
        <taxon>Pseudomonadaceae</taxon>
        <taxon>Pseudomonas</taxon>
        <taxon>Pseudomonas syringae</taxon>
    </lineage>
</organism>
<keyword evidence="1 7" id="KW-0808">Transferase</keyword>
<dbReference type="Gene3D" id="3.30.200.20">
    <property type="entry name" value="Phosphorylase Kinase, domain 1"/>
    <property type="match status" value="1"/>
</dbReference>
<evidence type="ECO:0000256" key="1">
    <source>
        <dbReference type="ARBA" id="ARBA00022679"/>
    </source>
</evidence>
<sequence>MPGVLSGRYSVERLLGTGGMGAVYQARDLLHEQVGEPEPVIAIKVLNDHLMKAPDAAALLYSEFALTRHLHHPHVIRPYAFEVDADSDRAFMTLELMRGMRLDQWLHRRPHGLPWGQCREVAIALLDALAHVHDRGVVHGDVKPGNIMLTERGVRLFDFGLGRPVDGVLDGLPQLDRQRLKAWTPRYAAREILKGDPPTKQADVYAAALVVYEMVAGRQGSSVTGSGTRCAVAALEKPAGMPSGCWSSLRQVLIGDGRDRPISARQLHRVFQAAPHSRLRQWFKR</sequence>
<evidence type="ECO:0000313" key="7">
    <source>
        <dbReference type="EMBL" id="XCN67052.1"/>
    </source>
</evidence>
<proteinExistence type="predicted"/>
<evidence type="ECO:0000256" key="4">
    <source>
        <dbReference type="ARBA" id="ARBA00022840"/>
    </source>
</evidence>
<dbReference type="SMART" id="SM00220">
    <property type="entry name" value="S_TKc"/>
    <property type="match status" value="1"/>
</dbReference>
<dbReference type="PANTHER" id="PTHR43289:SF6">
    <property type="entry name" value="SERINE_THREONINE-PROTEIN KINASE NEKL-3"/>
    <property type="match status" value="1"/>
</dbReference>
<dbReference type="Pfam" id="PF00069">
    <property type="entry name" value="Pkinase"/>
    <property type="match status" value="1"/>
</dbReference>
<evidence type="ECO:0000256" key="5">
    <source>
        <dbReference type="PROSITE-ProRule" id="PRU10141"/>
    </source>
</evidence>
<dbReference type="GO" id="GO:0005524">
    <property type="term" value="F:ATP binding"/>
    <property type="evidence" value="ECO:0007669"/>
    <property type="project" value="UniProtKB-UniRule"/>
</dbReference>
<accession>A0AAU8LFK8</accession>
<feature type="binding site" evidence="5">
    <location>
        <position position="44"/>
    </location>
    <ligand>
        <name>ATP</name>
        <dbReference type="ChEBI" id="CHEBI:30616"/>
    </ligand>
</feature>
<dbReference type="EC" id="2.7.11.1" evidence="7"/>
<keyword evidence="3 7" id="KW-0418">Kinase</keyword>
<reference evidence="7" key="2">
    <citation type="submission" date="2024-07" db="EMBL/GenBank/DDBJ databases">
        <title>A complete genome sequence for Pseudomonas syringae CC1417.</title>
        <authorList>
            <person name="Baltrus D.A."/>
        </authorList>
    </citation>
    <scope>NUCLEOTIDE SEQUENCE</scope>
    <source>
        <strain evidence="7">CC1417</strain>
    </source>
</reference>
<name>A0AAU8LFK8_PSESX</name>
<dbReference type="EMBL" id="CP159362">
    <property type="protein sequence ID" value="XCN67052.1"/>
    <property type="molecule type" value="Genomic_DNA"/>
</dbReference>
<feature type="domain" description="Protein kinase" evidence="6">
    <location>
        <begin position="9"/>
        <end position="279"/>
    </location>
</feature>